<dbReference type="EMBL" id="JACZDF010000001">
    <property type="protein sequence ID" value="MBD9698385.1"/>
    <property type="molecule type" value="Genomic_DNA"/>
</dbReference>
<keyword evidence="3" id="KW-1185">Reference proteome</keyword>
<organism evidence="2 3">
    <name type="scientific">Flavimobilis rhizosphaerae</name>
    <dbReference type="NCBI Taxonomy" id="2775421"/>
    <lineage>
        <taxon>Bacteria</taxon>
        <taxon>Bacillati</taxon>
        <taxon>Actinomycetota</taxon>
        <taxon>Actinomycetes</taxon>
        <taxon>Micrococcales</taxon>
        <taxon>Jonesiaceae</taxon>
        <taxon>Flavimobilis</taxon>
    </lineage>
</organism>
<proteinExistence type="predicted"/>
<protein>
    <submittedName>
        <fullName evidence="2">Uncharacterized protein</fullName>
    </submittedName>
</protein>
<name>A0ABR9DMN4_9MICO</name>
<feature type="region of interest" description="Disordered" evidence="1">
    <location>
        <begin position="1"/>
        <end position="54"/>
    </location>
</feature>
<gene>
    <name evidence="2" type="ORF">IGS67_02605</name>
</gene>
<evidence type="ECO:0000256" key="1">
    <source>
        <dbReference type="SAM" id="MobiDB-lite"/>
    </source>
</evidence>
<sequence length="54" mass="5794">MLQTSESRKREEEKREVEMKGHRVEAGGAVGGCWERPEVAGSGRMSVGAGMMGA</sequence>
<dbReference type="Proteomes" id="UP000642107">
    <property type="component" value="Unassembled WGS sequence"/>
</dbReference>
<evidence type="ECO:0000313" key="2">
    <source>
        <dbReference type="EMBL" id="MBD9698385.1"/>
    </source>
</evidence>
<reference evidence="2 3" key="1">
    <citation type="submission" date="2020-09" db="EMBL/GenBank/DDBJ databases">
        <title>Flavimobilis rhizosphaerae sp. nov., isolated from rhizosphere soil of Spartina alterniflora.</title>
        <authorList>
            <person name="Hanqin C."/>
        </authorList>
    </citation>
    <scope>NUCLEOTIDE SEQUENCE [LARGE SCALE GENOMIC DNA]</scope>
    <source>
        <strain evidence="2 3">GY 10621</strain>
    </source>
</reference>
<evidence type="ECO:0000313" key="3">
    <source>
        <dbReference type="Proteomes" id="UP000642107"/>
    </source>
</evidence>
<accession>A0ABR9DMN4</accession>
<comment type="caution">
    <text evidence="2">The sequence shown here is derived from an EMBL/GenBank/DDBJ whole genome shotgun (WGS) entry which is preliminary data.</text>
</comment>
<dbReference type="RefSeq" id="WP_192277506.1">
    <property type="nucleotide sequence ID" value="NZ_JACZDF010000001.1"/>
</dbReference>
<feature type="compositionally biased region" description="Basic and acidic residues" evidence="1">
    <location>
        <begin position="1"/>
        <end position="25"/>
    </location>
</feature>